<dbReference type="FunCoup" id="A0A1H9N3W1">
    <property type="interactions" value="98"/>
</dbReference>
<dbReference type="RefSeq" id="WP_090172755.1">
    <property type="nucleotide sequence ID" value="NZ_FOFB01000033.1"/>
</dbReference>
<evidence type="ECO:0000313" key="3">
    <source>
        <dbReference type="EMBL" id="SER30602.1"/>
    </source>
</evidence>
<accession>A0A1H9N3W1</accession>
<dbReference type="Pfam" id="PF00581">
    <property type="entry name" value="Rhodanese"/>
    <property type="match status" value="1"/>
</dbReference>
<protein>
    <submittedName>
        <fullName evidence="3">Rhodanese-related sulfurtransferase</fullName>
    </submittedName>
</protein>
<feature type="signal peptide" evidence="1">
    <location>
        <begin position="1"/>
        <end position="21"/>
    </location>
</feature>
<name>A0A1H9N3W1_9BACT</name>
<gene>
    <name evidence="3" type="ORF">SAMN05444359_13347</name>
</gene>
<dbReference type="SMART" id="SM00450">
    <property type="entry name" value="RHOD"/>
    <property type="match status" value="1"/>
</dbReference>
<evidence type="ECO:0000259" key="2">
    <source>
        <dbReference type="PROSITE" id="PS50206"/>
    </source>
</evidence>
<feature type="chain" id="PRO_5011709400" evidence="1">
    <location>
        <begin position="22"/>
        <end position="133"/>
    </location>
</feature>
<dbReference type="PROSITE" id="PS50206">
    <property type="entry name" value="RHODANESE_3"/>
    <property type="match status" value="1"/>
</dbReference>
<keyword evidence="4" id="KW-1185">Reference proteome</keyword>
<evidence type="ECO:0000256" key="1">
    <source>
        <dbReference type="SAM" id="SignalP"/>
    </source>
</evidence>
<keyword evidence="3" id="KW-0808">Transferase</keyword>
<dbReference type="Proteomes" id="UP000199021">
    <property type="component" value="Unassembled WGS sequence"/>
</dbReference>
<dbReference type="InterPro" id="IPR036873">
    <property type="entry name" value="Rhodanese-like_dom_sf"/>
</dbReference>
<reference evidence="4" key="1">
    <citation type="submission" date="2016-10" db="EMBL/GenBank/DDBJ databases">
        <authorList>
            <person name="Varghese N."/>
            <person name="Submissions S."/>
        </authorList>
    </citation>
    <scope>NUCLEOTIDE SEQUENCE [LARGE SCALE GENOMIC DNA]</scope>
    <source>
        <strain evidence="4">DSM 24740</strain>
    </source>
</reference>
<dbReference type="CDD" id="cd00158">
    <property type="entry name" value="RHOD"/>
    <property type="match status" value="1"/>
</dbReference>
<dbReference type="PANTHER" id="PTHR43031:SF1">
    <property type="entry name" value="PYRIDINE NUCLEOTIDE-DISULPHIDE OXIDOREDUCTASE"/>
    <property type="match status" value="1"/>
</dbReference>
<organism evidence="3 4">
    <name type="scientific">Neolewinella agarilytica</name>
    <dbReference type="NCBI Taxonomy" id="478744"/>
    <lineage>
        <taxon>Bacteria</taxon>
        <taxon>Pseudomonadati</taxon>
        <taxon>Bacteroidota</taxon>
        <taxon>Saprospiria</taxon>
        <taxon>Saprospirales</taxon>
        <taxon>Lewinellaceae</taxon>
        <taxon>Neolewinella</taxon>
    </lineage>
</organism>
<dbReference type="EMBL" id="FOFB01000033">
    <property type="protein sequence ID" value="SER30602.1"/>
    <property type="molecule type" value="Genomic_DNA"/>
</dbReference>
<feature type="domain" description="Rhodanese" evidence="2">
    <location>
        <begin position="50"/>
        <end position="133"/>
    </location>
</feature>
<evidence type="ECO:0000313" key="4">
    <source>
        <dbReference type="Proteomes" id="UP000199021"/>
    </source>
</evidence>
<dbReference type="STRING" id="478744.SAMN05444359_13347"/>
<sequence>MKIFLPLLLSVFLCTCGSAPATSSTDDAATQQTRSVYEDLSPEEFAEKIGDPNTVLLDVRTPGETARGVIDGALELDYRSPEFATQLQELDPTKTYLVYCASGGRSGKACKMMDELGFNKSYNLVGGYSAWVK</sequence>
<dbReference type="OrthoDB" id="9808735at2"/>
<keyword evidence="1" id="KW-0732">Signal</keyword>
<dbReference type="InterPro" id="IPR050229">
    <property type="entry name" value="GlpE_sulfurtransferase"/>
</dbReference>
<proteinExistence type="predicted"/>
<dbReference type="AlphaFoldDB" id="A0A1H9N3W1"/>
<dbReference type="GO" id="GO:0016740">
    <property type="term" value="F:transferase activity"/>
    <property type="evidence" value="ECO:0007669"/>
    <property type="project" value="UniProtKB-KW"/>
</dbReference>
<dbReference type="PANTHER" id="PTHR43031">
    <property type="entry name" value="FAD-DEPENDENT OXIDOREDUCTASE"/>
    <property type="match status" value="1"/>
</dbReference>
<dbReference type="InterPro" id="IPR001763">
    <property type="entry name" value="Rhodanese-like_dom"/>
</dbReference>
<dbReference type="InParanoid" id="A0A1H9N3W1"/>
<dbReference type="SUPFAM" id="SSF52821">
    <property type="entry name" value="Rhodanese/Cell cycle control phosphatase"/>
    <property type="match status" value="1"/>
</dbReference>
<dbReference type="Gene3D" id="3.40.250.10">
    <property type="entry name" value="Rhodanese-like domain"/>
    <property type="match status" value="1"/>
</dbReference>